<dbReference type="AlphaFoldDB" id="A0A5J6HY86"/>
<dbReference type="PANTHER" id="PTHR47506">
    <property type="entry name" value="TRANSCRIPTIONAL REGULATORY PROTEIN"/>
    <property type="match status" value="1"/>
</dbReference>
<dbReference type="Proteomes" id="UP000326598">
    <property type="component" value="Chromosome"/>
</dbReference>
<proteinExistence type="predicted"/>
<feature type="DNA-binding region" description="H-T-H motif" evidence="4">
    <location>
        <begin position="65"/>
        <end position="84"/>
    </location>
</feature>
<dbReference type="PROSITE" id="PS01081">
    <property type="entry name" value="HTH_TETR_1"/>
    <property type="match status" value="1"/>
</dbReference>
<feature type="region of interest" description="Disordered" evidence="5">
    <location>
        <begin position="1"/>
        <end position="43"/>
    </location>
</feature>
<dbReference type="InterPro" id="IPR011075">
    <property type="entry name" value="TetR_C"/>
</dbReference>
<evidence type="ECO:0000256" key="2">
    <source>
        <dbReference type="ARBA" id="ARBA00023125"/>
    </source>
</evidence>
<evidence type="ECO:0000256" key="1">
    <source>
        <dbReference type="ARBA" id="ARBA00023015"/>
    </source>
</evidence>
<dbReference type="GO" id="GO:0003677">
    <property type="term" value="F:DNA binding"/>
    <property type="evidence" value="ECO:0007669"/>
    <property type="project" value="UniProtKB-UniRule"/>
</dbReference>
<gene>
    <name evidence="7" type="ORF">CP976_03715</name>
</gene>
<dbReference type="KEGG" id="scoe:CP976_03715"/>
<dbReference type="EMBL" id="CP023694">
    <property type="protein sequence ID" value="QEV23350.1"/>
    <property type="molecule type" value="Genomic_DNA"/>
</dbReference>
<dbReference type="InterPro" id="IPR009057">
    <property type="entry name" value="Homeodomain-like_sf"/>
</dbReference>
<dbReference type="InterPro" id="IPR001647">
    <property type="entry name" value="HTH_TetR"/>
</dbReference>
<dbReference type="PROSITE" id="PS50977">
    <property type="entry name" value="HTH_TETR_2"/>
    <property type="match status" value="1"/>
</dbReference>
<feature type="domain" description="HTH tetR-type" evidence="6">
    <location>
        <begin position="42"/>
        <end position="102"/>
    </location>
</feature>
<dbReference type="RefSeq" id="WP_150478993.1">
    <property type="nucleotide sequence ID" value="NZ_BMTB01000015.1"/>
</dbReference>
<evidence type="ECO:0000313" key="8">
    <source>
        <dbReference type="Proteomes" id="UP000326598"/>
    </source>
</evidence>
<dbReference type="GeneID" id="91415194"/>
<evidence type="ECO:0000256" key="3">
    <source>
        <dbReference type="ARBA" id="ARBA00023163"/>
    </source>
</evidence>
<name>A0A5J6HY86_STRC4</name>
<protein>
    <submittedName>
        <fullName evidence="7">TetR/AcrR family transcriptional regulator</fullName>
    </submittedName>
</protein>
<dbReference type="SUPFAM" id="SSF48498">
    <property type="entry name" value="Tetracyclin repressor-like, C-terminal domain"/>
    <property type="match status" value="1"/>
</dbReference>
<keyword evidence="2 4" id="KW-0238">DNA-binding</keyword>
<reference evidence="7 8" key="1">
    <citation type="submission" date="2017-09" db="EMBL/GenBank/DDBJ databases">
        <authorList>
            <person name="Lee N."/>
            <person name="Cho B.-K."/>
        </authorList>
    </citation>
    <scope>NUCLEOTIDE SEQUENCE [LARGE SCALE GENOMIC DNA]</scope>
    <source>
        <strain evidence="7 8">ATCC 13740</strain>
    </source>
</reference>
<dbReference type="InterPro" id="IPR023772">
    <property type="entry name" value="DNA-bd_HTH_TetR-type_CS"/>
</dbReference>
<evidence type="ECO:0000256" key="5">
    <source>
        <dbReference type="SAM" id="MobiDB-lite"/>
    </source>
</evidence>
<dbReference type="InterPro" id="IPR036271">
    <property type="entry name" value="Tet_transcr_reg_TetR-rel_C_sf"/>
</dbReference>
<accession>A0A5J6HY86</accession>
<sequence>MTESGEKERQGRRRRGTGASGEGGDSPTAPPGRPAATRTRRAFDRDEALAAALREFWTYGYESTSIASLTKAMGINPPSLYAAFGDKRQLFGEAVRLYQRTTATAPSTEGQDARSSIEAMLRHFAADYTDPRHPPGCPIISAAANCGPGSQDVKAELRGMREASKAAIAARIRQDVDAGRLPGDTDTEGLAAFYAAVIQGMSQQACDGASREVLEKVAESAIRAWPTTGQG</sequence>
<dbReference type="Pfam" id="PF00440">
    <property type="entry name" value="TetR_N"/>
    <property type="match status" value="1"/>
</dbReference>
<dbReference type="Gene3D" id="1.10.357.10">
    <property type="entry name" value="Tetracycline Repressor, domain 2"/>
    <property type="match status" value="1"/>
</dbReference>
<dbReference type="Pfam" id="PF16925">
    <property type="entry name" value="TetR_C_13"/>
    <property type="match status" value="1"/>
</dbReference>
<dbReference type="Gene3D" id="1.10.10.60">
    <property type="entry name" value="Homeodomain-like"/>
    <property type="match status" value="1"/>
</dbReference>
<keyword evidence="3" id="KW-0804">Transcription</keyword>
<dbReference type="PANTHER" id="PTHR47506:SF1">
    <property type="entry name" value="HTH-TYPE TRANSCRIPTIONAL REGULATOR YJDC"/>
    <property type="match status" value="1"/>
</dbReference>
<dbReference type="SUPFAM" id="SSF46689">
    <property type="entry name" value="Homeodomain-like"/>
    <property type="match status" value="1"/>
</dbReference>
<keyword evidence="1" id="KW-0805">Transcription regulation</keyword>
<evidence type="ECO:0000313" key="7">
    <source>
        <dbReference type="EMBL" id="QEV23350.1"/>
    </source>
</evidence>
<evidence type="ECO:0000259" key="6">
    <source>
        <dbReference type="PROSITE" id="PS50977"/>
    </source>
</evidence>
<organism evidence="7 8">
    <name type="scientific">Streptomyces coeruleorubidus</name>
    <dbReference type="NCBI Taxonomy" id="116188"/>
    <lineage>
        <taxon>Bacteria</taxon>
        <taxon>Bacillati</taxon>
        <taxon>Actinomycetota</taxon>
        <taxon>Actinomycetes</taxon>
        <taxon>Kitasatosporales</taxon>
        <taxon>Streptomycetaceae</taxon>
        <taxon>Streptomyces</taxon>
    </lineage>
</organism>
<evidence type="ECO:0000256" key="4">
    <source>
        <dbReference type="PROSITE-ProRule" id="PRU00335"/>
    </source>
</evidence>